<evidence type="ECO:0000313" key="2">
    <source>
        <dbReference type="Proteomes" id="UP000563094"/>
    </source>
</evidence>
<reference evidence="1 2" key="1">
    <citation type="submission" date="2020-08" db="EMBL/GenBank/DDBJ databases">
        <title>Genomic Encyclopedia of Type Strains, Phase IV (KMG-IV): sequencing the most valuable type-strain genomes for metagenomic binning, comparative biology and taxonomic classification.</title>
        <authorList>
            <person name="Goeker M."/>
        </authorList>
    </citation>
    <scope>NUCLEOTIDE SEQUENCE [LARGE SCALE GENOMIC DNA]</scope>
    <source>
        <strain evidence="1 2">DSM 29854</strain>
    </source>
</reference>
<dbReference type="Proteomes" id="UP000563094">
    <property type="component" value="Unassembled WGS sequence"/>
</dbReference>
<evidence type="ECO:0000313" key="1">
    <source>
        <dbReference type="EMBL" id="MBA9076408.1"/>
    </source>
</evidence>
<organism evidence="1 2">
    <name type="scientific">Rufibacter quisquiliarum</name>
    <dbReference type="NCBI Taxonomy" id="1549639"/>
    <lineage>
        <taxon>Bacteria</taxon>
        <taxon>Pseudomonadati</taxon>
        <taxon>Bacteroidota</taxon>
        <taxon>Cytophagia</taxon>
        <taxon>Cytophagales</taxon>
        <taxon>Hymenobacteraceae</taxon>
        <taxon>Rufibacter</taxon>
    </lineage>
</organism>
<comment type="caution">
    <text evidence="1">The sequence shown here is derived from an EMBL/GenBank/DDBJ whole genome shotgun (WGS) entry which is preliminary data.</text>
</comment>
<keyword evidence="2" id="KW-1185">Reference proteome</keyword>
<dbReference type="AlphaFoldDB" id="A0A839GPN7"/>
<name>A0A839GPN7_9BACT</name>
<sequence>MRTKTRHIVLLLLVFSLLTGSVGVAGTQRFCAMLGMAIPSSAAAKKMEKMGCCSKKKKAPACPKPDKAPKTTSVSKKACCSEATTYQKLDVETSLKFSKVEFLAIAPALTSTFLLPPVTLATEANSWPLYSDSSPPLAGKDLLHRLHILNI</sequence>
<dbReference type="RefSeq" id="WP_182512247.1">
    <property type="nucleotide sequence ID" value="NZ_JACJIQ010000003.1"/>
</dbReference>
<gene>
    <name evidence="1" type="ORF">FHS90_001112</name>
</gene>
<dbReference type="EMBL" id="JACJIQ010000003">
    <property type="protein sequence ID" value="MBA9076408.1"/>
    <property type="molecule type" value="Genomic_DNA"/>
</dbReference>
<protein>
    <submittedName>
        <fullName evidence="1">Uncharacterized protein</fullName>
    </submittedName>
</protein>
<proteinExistence type="predicted"/>
<accession>A0A839GPN7</accession>